<name>A0A1G8LMU2_9PSED</name>
<keyword evidence="2" id="KW-1185">Reference proteome</keyword>
<dbReference type="STRING" id="89065.SAMN05216605_114195"/>
<dbReference type="Proteomes" id="UP000182894">
    <property type="component" value="Unassembled WGS sequence"/>
</dbReference>
<protein>
    <recommendedName>
        <fullName evidence="3">Restriction alleviation protein Lar</fullName>
    </recommendedName>
</protein>
<organism evidence="1 2">
    <name type="scientific">Pseudomonas abietaniphila</name>
    <dbReference type="NCBI Taxonomy" id="89065"/>
    <lineage>
        <taxon>Bacteria</taxon>
        <taxon>Pseudomonadati</taxon>
        <taxon>Pseudomonadota</taxon>
        <taxon>Gammaproteobacteria</taxon>
        <taxon>Pseudomonadales</taxon>
        <taxon>Pseudomonadaceae</taxon>
        <taxon>Pseudomonas</taxon>
    </lineage>
</organism>
<evidence type="ECO:0000313" key="2">
    <source>
        <dbReference type="Proteomes" id="UP000182894"/>
    </source>
</evidence>
<dbReference type="AlphaFoldDB" id="A0A1G8LMU2"/>
<accession>A0A1G8LMU2</accession>
<evidence type="ECO:0000313" key="1">
    <source>
        <dbReference type="EMBL" id="SDI56996.1"/>
    </source>
</evidence>
<proteinExistence type="predicted"/>
<dbReference type="EMBL" id="FNCO01000014">
    <property type="protein sequence ID" value="SDI56996.1"/>
    <property type="molecule type" value="Genomic_DNA"/>
</dbReference>
<dbReference type="OrthoDB" id="7033817at2"/>
<dbReference type="RefSeq" id="WP_074756517.1">
    <property type="nucleotide sequence ID" value="NZ_FNCO01000014.1"/>
</dbReference>
<reference evidence="2" key="1">
    <citation type="submission" date="2016-10" db="EMBL/GenBank/DDBJ databases">
        <authorList>
            <person name="Varghese N."/>
            <person name="Submissions S."/>
        </authorList>
    </citation>
    <scope>NUCLEOTIDE SEQUENCE [LARGE SCALE GENOMIC DNA]</scope>
    <source>
        <strain evidence="2">ATCC 700689</strain>
    </source>
</reference>
<evidence type="ECO:0008006" key="3">
    <source>
        <dbReference type="Google" id="ProtNLM"/>
    </source>
</evidence>
<gene>
    <name evidence="1" type="ORF">SAMN05216605_114195</name>
</gene>
<sequence>MSDKAKLLPCPFCGGKAKVSSFPGAHNVWCENQPVSCGNRAMFTVEQWNTRAAPTEDVRLHQSAADTLKQAADTLDAIDRRRIERAERLGLPEDVRAVADEPVHQVRSHGSCCWEDVSGESLESYRCQPEHYEIRKLYRQPQCSEVSPQCSEQLRTQARPVALPERLREVWLFLDGQSELEGCVFGEKPEGRHNFWWRKELRAALEELYPAQ</sequence>